<protein>
    <submittedName>
        <fullName evidence="3">FAD-dependent oxidoreductase</fullName>
    </submittedName>
</protein>
<dbReference type="Gene3D" id="3.30.9.10">
    <property type="entry name" value="D-Amino Acid Oxidase, subunit A, domain 2"/>
    <property type="match status" value="1"/>
</dbReference>
<comment type="caution">
    <text evidence="3">The sequence shown here is derived from an EMBL/GenBank/DDBJ whole genome shotgun (WGS) entry which is preliminary data.</text>
</comment>
<dbReference type="AlphaFoldDB" id="A0A2U0I7T7"/>
<sequence length="347" mass="39155">MKHVDYIVVGLGMAGIAFCETLQKHNKSFVVYDTGSNHSTLVSGGVFNPVVLKRFTAVWKGDAFLQKAIPFYHAVSERLQLHILEKTPIYRVLNNIEEQNDWLVSSDKKALSPFLSSEIIKNENPSIKAPYGFGKVLQCGRIIPSKMIESYRELLQKNDELITEEFEHEHLHLQGRGVSYKDVSAKKIVFAEGASVVKNPFFPTDNFVGNKGEYLIIKAPKLKCDAILKGPLFIIPFGNDTYKVGATYSRDDFSKNTTEEARKVLASKLEKMISCHYEIVDQVAGVRPTVKDRKPLLGNLEHENLLFLNGLGTRGILMAPLLAQWLFDYSENNKSLPYEVNLARFKN</sequence>
<gene>
    <name evidence="3" type="ORF">DDV96_01245</name>
</gene>
<evidence type="ECO:0000313" key="3">
    <source>
        <dbReference type="EMBL" id="PVW17171.1"/>
    </source>
</evidence>
<feature type="domain" description="FAD dependent oxidoreductase" evidence="2">
    <location>
        <begin position="5"/>
        <end position="327"/>
    </location>
</feature>
<accession>A0A2U0I7T7</accession>
<dbReference type="GO" id="GO:0016491">
    <property type="term" value="F:oxidoreductase activity"/>
    <property type="evidence" value="ECO:0007669"/>
    <property type="project" value="UniProtKB-KW"/>
</dbReference>
<dbReference type="Gene3D" id="3.50.50.60">
    <property type="entry name" value="FAD/NAD(P)-binding domain"/>
    <property type="match status" value="1"/>
</dbReference>
<evidence type="ECO:0000259" key="2">
    <source>
        <dbReference type="Pfam" id="PF01266"/>
    </source>
</evidence>
<dbReference type="PANTHER" id="PTHR13847:SF289">
    <property type="entry name" value="GLYCINE OXIDASE"/>
    <property type="match status" value="1"/>
</dbReference>
<dbReference type="InterPro" id="IPR006076">
    <property type="entry name" value="FAD-dep_OxRdtase"/>
</dbReference>
<name>A0A2U0I7T7_9FLAO</name>
<evidence type="ECO:0000313" key="4">
    <source>
        <dbReference type="Proteomes" id="UP000245962"/>
    </source>
</evidence>
<evidence type="ECO:0000256" key="1">
    <source>
        <dbReference type="ARBA" id="ARBA00023002"/>
    </source>
</evidence>
<dbReference type="RefSeq" id="WP_116692918.1">
    <property type="nucleotide sequence ID" value="NZ_QEHR01000001.1"/>
</dbReference>
<dbReference type="EMBL" id="QEHR01000001">
    <property type="protein sequence ID" value="PVW17171.1"/>
    <property type="molecule type" value="Genomic_DNA"/>
</dbReference>
<dbReference type="SUPFAM" id="SSF51971">
    <property type="entry name" value="Nucleotide-binding domain"/>
    <property type="match status" value="1"/>
</dbReference>
<dbReference type="Pfam" id="PF01266">
    <property type="entry name" value="DAO"/>
    <property type="match status" value="1"/>
</dbReference>
<organism evidence="3 4">
    <name type="scientific">Marixanthomonas spongiae</name>
    <dbReference type="NCBI Taxonomy" id="2174845"/>
    <lineage>
        <taxon>Bacteria</taxon>
        <taxon>Pseudomonadati</taxon>
        <taxon>Bacteroidota</taxon>
        <taxon>Flavobacteriia</taxon>
        <taxon>Flavobacteriales</taxon>
        <taxon>Flavobacteriaceae</taxon>
        <taxon>Marixanthomonas</taxon>
    </lineage>
</organism>
<dbReference type="OrthoDB" id="214253at2"/>
<keyword evidence="4" id="KW-1185">Reference proteome</keyword>
<dbReference type="SUPFAM" id="SSF54373">
    <property type="entry name" value="FAD-linked reductases, C-terminal domain"/>
    <property type="match status" value="1"/>
</dbReference>
<dbReference type="GO" id="GO:0005737">
    <property type="term" value="C:cytoplasm"/>
    <property type="evidence" value="ECO:0007669"/>
    <property type="project" value="TreeGrafter"/>
</dbReference>
<dbReference type="InterPro" id="IPR036188">
    <property type="entry name" value="FAD/NAD-bd_sf"/>
</dbReference>
<dbReference type="PANTHER" id="PTHR13847">
    <property type="entry name" value="SARCOSINE DEHYDROGENASE-RELATED"/>
    <property type="match status" value="1"/>
</dbReference>
<proteinExistence type="predicted"/>
<reference evidence="3 4" key="1">
    <citation type="submission" date="2018-04" db="EMBL/GenBank/DDBJ databases">
        <title>Marixanthomonas spongiae HN-E44 sp. nov., isolated from a marine sponge.</title>
        <authorList>
            <person name="Luo L."/>
            <person name="Zhuang L."/>
        </authorList>
    </citation>
    <scope>NUCLEOTIDE SEQUENCE [LARGE SCALE GENOMIC DNA]</scope>
    <source>
        <strain evidence="3 4">HN-E44</strain>
    </source>
</reference>
<dbReference type="Proteomes" id="UP000245962">
    <property type="component" value="Unassembled WGS sequence"/>
</dbReference>
<keyword evidence="1" id="KW-0560">Oxidoreductase</keyword>